<feature type="compositionally biased region" description="Gly residues" evidence="1">
    <location>
        <begin position="409"/>
        <end position="449"/>
    </location>
</feature>
<dbReference type="EMBL" id="LR865430">
    <property type="protein sequence ID" value="CAD2105375.1"/>
    <property type="molecule type" value="Genomic_DNA"/>
</dbReference>
<gene>
    <name evidence="3" type="ORF">PVSEL_0904930</name>
</gene>
<dbReference type="VEuPathDB" id="PlasmoDB:PVVCY_0500060"/>
<name>A0A6V7T0F6_PLAVN</name>
<dbReference type="VEuPathDB" id="PlasmoDB:PVLDE_0201660"/>
<dbReference type="AlphaFoldDB" id="A0A6V7T0F6"/>
<dbReference type="VEuPathDB" id="PlasmoDB:PVVCY_0300050"/>
<dbReference type="VEuPathDB" id="PlasmoDB:PVBDA_0200130"/>
<keyword evidence="2" id="KW-0812">Transmembrane</keyword>
<dbReference type="Proteomes" id="UP000515697">
    <property type="component" value="Chromosome PVSEL_09"/>
</dbReference>
<feature type="region of interest" description="Disordered" evidence="1">
    <location>
        <begin position="265"/>
        <end position="474"/>
    </location>
</feature>
<dbReference type="VEuPathDB" id="PlasmoDB:PVLDE_1100010"/>
<feature type="compositionally biased region" description="Pro residues" evidence="1">
    <location>
        <begin position="656"/>
        <end position="665"/>
    </location>
</feature>
<feature type="compositionally biased region" description="Low complexity" evidence="1">
    <location>
        <begin position="636"/>
        <end position="655"/>
    </location>
</feature>
<evidence type="ECO:0000256" key="1">
    <source>
        <dbReference type="SAM" id="MobiDB-lite"/>
    </source>
</evidence>
<protein>
    <submittedName>
        <fullName evidence="3">PIR protein CIR protein</fullName>
    </submittedName>
</protein>
<dbReference type="VEuPathDB" id="PlasmoDB:PVVCY_0900020"/>
<feature type="compositionally biased region" description="Pro residues" evidence="1">
    <location>
        <begin position="326"/>
        <end position="336"/>
    </location>
</feature>
<organism evidence="3 4">
    <name type="scientific">Plasmodium vinckei</name>
    <dbReference type="NCBI Taxonomy" id="5860"/>
    <lineage>
        <taxon>Eukaryota</taxon>
        <taxon>Sar</taxon>
        <taxon>Alveolata</taxon>
        <taxon>Apicomplexa</taxon>
        <taxon>Aconoidasida</taxon>
        <taxon>Haemosporida</taxon>
        <taxon>Plasmodiidae</taxon>
        <taxon>Plasmodium</taxon>
        <taxon>Plasmodium (Vinckeia)</taxon>
    </lineage>
</organism>
<feature type="compositionally biased region" description="Polar residues" evidence="1">
    <location>
        <begin position="387"/>
        <end position="408"/>
    </location>
</feature>
<reference evidence="3 4" key="1">
    <citation type="submission" date="2020-08" db="EMBL/GenBank/DDBJ databases">
        <authorList>
            <person name="Ramaprasad A."/>
        </authorList>
    </citation>
    <scope>NUCLEOTIDE SEQUENCE [LARGE SCALE GENOMIC DNA]</scope>
</reference>
<keyword evidence="2" id="KW-1133">Transmembrane helix</keyword>
<keyword evidence="2" id="KW-0472">Membrane</keyword>
<accession>A0A6V7T0F6</accession>
<feature type="region of interest" description="Disordered" evidence="1">
    <location>
        <begin position="580"/>
        <end position="678"/>
    </location>
</feature>
<feature type="transmembrane region" description="Helical" evidence="2">
    <location>
        <begin position="833"/>
        <end position="853"/>
    </location>
</feature>
<sequence length="862" mass="93586">MGATACEAFREVDELFINYETNENEFNTSYGSYNRYCPVKRGSKRCENDYEKLIAISGHAYMELKGNDQTDLDSENDLSVDFLVMGLSHRLYKLSKDHTLSLKDAFGKYFGNNMGGFNHWNILYNKKEFMGFNIGIMNGFYLLFKQICETINISEKPNVQPYEYINGIAQCYIMYNELYNFVNQCDPYIRLLHHLKTIYDEFTKSVIKYNNHDESIRNQIMGLSHIDTTKFISEFNTAECKKLNKKLAKTTPKIIKIGIQMLKDEEKRNNGGESQSTEDEDDEDFDLDEEEDDENLDLDDDDDDDLGNNDDTTENPLNPIQNNPQGTPPVPEPGPQQQPSAQSISTTASPGITPPAGTTPSTDMQNGVVNNPNDPNDPNDPNGDPNSQPTNQGDKQVNQNGDSANPDTGQGGSGGGSGGESSGSGSGGSDSGPSGDPGGGKNSGGGDPGSGANDGSSGGPKAPGDPAATDSSGGSNGYWLSNWENRFNPLNYLPNVSDIYESSKSILTNTANQVSNAYTNTVGIVKGAYDSTMISITGAYNNAMTSITGAYNNAMTSITDAYDRTTNYIGNAVNSVTSQLNPFSTSHSDDNQSGSNSSGGGTDTSNHSQQNPKQPVNPPPPPSLPPSPSSSPPSTPQSTSQPTPQPTPQLSQAPSSPQPQDPPQTPSLSQQHSNQTQDKLQITVPNGTSNTLQQPDPNTGKGVQTMTITKATLSSSSTDPSITGSGITTGIVVKINEKPSIWCIGSNKKCDVLSIGIISISIFAFLTIMYKYISFGSAKNSKKKKSMKRVIKYGDGTRKTQIIIKSYDRNKQLKPIINPVGRKKDPTLNIYKLMQADPVPFINLFFLLIFFVYKKKLNYLEL</sequence>
<evidence type="ECO:0000313" key="3">
    <source>
        <dbReference type="EMBL" id="CAD2105375.1"/>
    </source>
</evidence>
<dbReference type="VEuPathDB" id="PlasmoDB:PVSEL_0904930"/>
<feature type="compositionally biased region" description="Pro residues" evidence="1">
    <location>
        <begin position="615"/>
        <end position="635"/>
    </location>
</feature>
<dbReference type="VEuPathDB" id="PlasmoDB:PVPCR_0200060"/>
<dbReference type="VEuPathDB" id="PlasmoDB:PVBDA_1104930"/>
<feature type="transmembrane region" description="Helical" evidence="2">
    <location>
        <begin position="752"/>
        <end position="773"/>
    </location>
</feature>
<feature type="compositionally biased region" description="Low complexity" evidence="1">
    <location>
        <begin position="366"/>
        <end position="386"/>
    </location>
</feature>
<dbReference type="Pfam" id="PF06022">
    <property type="entry name" value="Cir_Bir_Yir"/>
    <property type="match status" value="1"/>
</dbReference>
<dbReference type="VEuPathDB" id="PlasmoDB:PVPCR_0201700"/>
<feature type="compositionally biased region" description="Acidic residues" evidence="1">
    <location>
        <begin position="276"/>
        <end position="313"/>
    </location>
</feature>
<feature type="compositionally biased region" description="Low complexity" evidence="1">
    <location>
        <begin position="603"/>
        <end position="614"/>
    </location>
</feature>
<dbReference type="InterPro" id="IPR006477">
    <property type="entry name" value="Yir_bir_cir"/>
</dbReference>
<proteinExistence type="predicted"/>
<feature type="compositionally biased region" description="Polar residues" evidence="1">
    <location>
        <begin position="340"/>
        <end position="365"/>
    </location>
</feature>
<evidence type="ECO:0000313" key="4">
    <source>
        <dbReference type="Proteomes" id="UP000515697"/>
    </source>
</evidence>
<evidence type="ECO:0000256" key="2">
    <source>
        <dbReference type="SAM" id="Phobius"/>
    </source>
</evidence>